<reference evidence="4" key="1">
    <citation type="submission" date="2018-05" db="EMBL/GenBank/DDBJ databases">
        <authorList>
            <person name="Lanie J.A."/>
            <person name="Ng W.-L."/>
            <person name="Kazmierczak K.M."/>
            <person name="Andrzejewski T.M."/>
            <person name="Davidsen T.M."/>
            <person name="Wayne K.J."/>
            <person name="Tettelin H."/>
            <person name="Glass J.I."/>
            <person name="Rusch D."/>
            <person name="Podicherti R."/>
            <person name="Tsui H.-C.T."/>
            <person name="Winkler M.E."/>
        </authorList>
    </citation>
    <scope>NUCLEOTIDE SEQUENCE</scope>
</reference>
<dbReference type="InterPro" id="IPR006127">
    <property type="entry name" value="ZnuA-like"/>
</dbReference>
<dbReference type="Gene3D" id="3.40.50.1980">
    <property type="entry name" value="Nitrogenase molybdenum iron protein domain"/>
    <property type="match status" value="1"/>
</dbReference>
<dbReference type="Pfam" id="PF01297">
    <property type="entry name" value="ZnuA"/>
    <property type="match status" value="1"/>
</dbReference>
<dbReference type="GO" id="GO:0046872">
    <property type="term" value="F:metal ion binding"/>
    <property type="evidence" value="ECO:0007669"/>
    <property type="project" value="InterPro"/>
</dbReference>
<keyword evidence="3" id="KW-0732">Signal</keyword>
<organism evidence="4">
    <name type="scientific">marine metagenome</name>
    <dbReference type="NCBI Taxonomy" id="408172"/>
    <lineage>
        <taxon>unclassified sequences</taxon>
        <taxon>metagenomes</taxon>
        <taxon>ecological metagenomes</taxon>
    </lineage>
</organism>
<comment type="similarity">
    <text evidence="1">Belongs to the bacterial solute-binding protein 9 family.</text>
</comment>
<proteinExistence type="inferred from homology"/>
<dbReference type="InterPro" id="IPR050492">
    <property type="entry name" value="Bact_metal-bind_prot9"/>
</dbReference>
<gene>
    <name evidence="4" type="ORF">METZ01_LOCUS229242</name>
</gene>
<dbReference type="GO" id="GO:0030001">
    <property type="term" value="P:metal ion transport"/>
    <property type="evidence" value="ECO:0007669"/>
    <property type="project" value="InterPro"/>
</dbReference>
<keyword evidence="2" id="KW-0813">Transport</keyword>
<evidence type="ECO:0000256" key="1">
    <source>
        <dbReference type="ARBA" id="ARBA00011028"/>
    </source>
</evidence>
<dbReference type="PANTHER" id="PTHR42953:SF3">
    <property type="entry name" value="HIGH-AFFINITY ZINC UPTAKE SYSTEM PROTEIN ZNUA"/>
    <property type="match status" value="1"/>
</dbReference>
<evidence type="ECO:0000256" key="3">
    <source>
        <dbReference type="ARBA" id="ARBA00022729"/>
    </source>
</evidence>
<sequence length="127" mass="14038">MIYRLFLGLIFLLSLNNVGAQSIPNVVVSIKPIHSIVSALMEGVSRPQLLLESSDSAHTFHLKPSQLSLLSNADLVITIGDSFETGLKKTLGNIKDSSRVIVSEINDLNLYDFRNVDIDEINKDEKD</sequence>
<dbReference type="EMBL" id="UINC01056402">
    <property type="protein sequence ID" value="SVB76388.1"/>
    <property type="molecule type" value="Genomic_DNA"/>
</dbReference>
<feature type="non-terminal residue" evidence="4">
    <location>
        <position position="127"/>
    </location>
</feature>
<accession>A0A382GMP7</accession>
<dbReference type="SUPFAM" id="SSF53807">
    <property type="entry name" value="Helical backbone' metal receptor"/>
    <property type="match status" value="1"/>
</dbReference>
<dbReference type="AlphaFoldDB" id="A0A382GMP7"/>
<name>A0A382GMP7_9ZZZZ</name>
<evidence type="ECO:0000256" key="2">
    <source>
        <dbReference type="ARBA" id="ARBA00022448"/>
    </source>
</evidence>
<dbReference type="PANTHER" id="PTHR42953">
    <property type="entry name" value="HIGH-AFFINITY ZINC UPTAKE SYSTEM PROTEIN ZNUA-RELATED"/>
    <property type="match status" value="1"/>
</dbReference>
<evidence type="ECO:0008006" key="5">
    <source>
        <dbReference type="Google" id="ProtNLM"/>
    </source>
</evidence>
<protein>
    <recommendedName>
        <fullName evidence="5">Fe/B12 periplasmic-binding domain-containing protein</fullName>
    </recommendedName>
</protein>
<evidence type="ECO:0000313" key="4">
    <source>
        <dbReference type="EMBL" id="SVB76388.1"/>
    </source>
</evidence>